<evidence type="ECO:0000256" key="5">
    <source>
        <dbReference type="SAM" id="Phobius"/>
    </source>
</evidence>
<accession>A0A7S6NY12</accession>
<comment type="subcellular location">
    <subcellularLocation>
        <location evidence="1">Membrane</location>
        <topology evidence="1">Multi-pass membrane protein</topology>
    </subcellularLocation>
</comment>
<dbReference type="GO" id="GO:0016020">
    <property type="term" value="C:membrane"/>
    <property type="evidence" value="ECO:0007669"/>
    <property type="project" value="UniProtKB-SubCell"/>
</dbReference>
<organism evidence="6">
    <name type="scientific">Bathycoccus sp. RCC716 virus 1</name>
    <dbReference type="NCBI Taxonomy" id="2530038"/>
    <lineage>
        <taxon>Viruses</taxon>
        <taxon>Varidnaviria</taxon>
        <taxon>Bamfordvirae</taxon>
        <taxon>Nucleocytoviricota</taxon>
        <taxon>Megaviricetes</taxon>
        <taxon>Algavirales</taxon>
        <taxon>Phycodnaviridae</taxon>
        <taxon>Prasinovirus</taxon>
    </lineage>
</organism>
<evidence type="ECO:0000256" key="2">
    <source>
        <dbReference type="ARBA" id="ARBA00022692"/>
    </source>
</evidence>
<dbReference type="Gene3D" id="1.20.1280.290">
    <property type="match status" value="1"/>
</dbReference>
<evidence type="ECO:0000256" key="3">
    <source>
        <dbReference type="ARBA" id="ARBA00022989"/>
    </source>
</evidence>
<proteinExistence type="predicted"/>
<feature type="transmembrane region" description="Helical" evidence="5">
    <location>
        <begin position="36"/>
        <end position="53"/>
    </location>
</feature>
<feature type="transmembrane region" description="Helical" evidence="5">
    <location>
        <begin position="6"/>
        <end position="24"/>
    </location>
</feature>
<dbReference type="InterPro" id="IPR006603">
    <property type="entry name" value="PQ-loop_rpt"/>
</dbReference>
<name>A0A7S6NY12_9PHYC</name>
<dbReference type="EMBL" id="MK522035">
    <property type="protein sequence ID" value="QOR60261.1"/>
    <property type="molecule type" value="Genomic_DNA"/>
</dbReference>
<sequence length="83" mass="9479">MIYVDIFGWLGGILLTLNLIPQIYKVIVTKKVEDISTTFIIVNVTGLLLYSVYGLYYEIYQVAISSLTSLCISLYFLYLKLTL</sequence>
<feature type="transmembrane region" description="Helical" evidence="5">
    <location>
        <begin position="59"/>
        <end position="79"/>
    </location>
</feature>
<evidence type="ECO:0000256" key="1">
    <source>
        <dbReference type="ARBA" id="ARBA00004141"/>
    </source>
</evidence>
<evidence type="ECO:0000256" key="4">
    <source>
        <dbReference type="ARBA" id="ARBA00023136"/>
    </source>
</evidence>
<keyword evidence="2 5" id="KW-0812">Transmembrane</keyword>
<keyword evidence="4 5" id="KW-0472">Membrane</keyword>
<keyword evidence="3 5" id="KW-1133">Transmembrane helix</keyword>
<protein>
    <recommendedName>
        <fullName evidence="7">PQ loop repeat protein</fullName>
    </recommendedName>
</protein>
<dbReference type="Pfam" id="PF04193">
    <property type="entry name" value="PQ-loop"/>
    <property type="match status" value="1"/>
</dbReference>
<evidence type="ECO:0008006" key="7">
    <source>
        <dbReference type="Google" id="ProtNLM"/>
    </source>
</evidence>
<evidence type="ECO:0000313" key="6">
    <source>
        <dbReference type="EMBL" id="QOR60261.1"/>
    </source>
</evidence>
<reference evidence="6" key="1">
    <citation type="submission" date="2019-02" db="EMBL/GenBank/DDBJ databases">
        <authorList>
            <person name="Bachy C."/>
            <person name="Yung C.-M."/>
            <person name="Roux S."/>
            <person name="Sullivan M.B."/>
            <person name="Worden A.Z."/>
        </authorList>
    </citation>
    <scope>NUCLEOTIDE SEQUENCE</scope>
    <source>
        <strain evidence="6">BII-V1</strain>
    </source>
</reference>